<dbReference type="GO" id="GO:0016787">
    <property type="term" value="F:hydrolase activity"/>
    <property type="evidence" value="ECO:0007669"/>
    <property type="project" value="UniProtKB-KW"/>
</dbReference>
<dbReference type="PANTHER" id="PTHR34698:SF2">
    <property type="entry name" value="5-OXOPROLINASE SUBUNIT B"/>
    <property type="match status" value="1"/>
</dbReference>
<evidence type="ECO:0000259" key="4">
    <source>
        <dbReference type="SMART" id="SM00796"/>
    </source>
</evidence>
<dbReference type="Gene3D" id="2.40.100.10">
    <property type="entry name" value="Cyclophilin-like"/>
    <property type="match status" value="1"/>
</dbReference>
<dbReference type="Gene3D" id="3.30.1360.40">
    <property type="match status" value="1"/>
</dbReference>
<dbReference type="AlphaFoldDB" id="E1IBR5"/>
<dbReference type="HOGENOM" id="CLU_020207_1_0_0"/>
<evidence type="ECO:0000256" key="3">
    <source>
        <dbReference type="ARBA" id="ARBA00022840"/>
    </source>
</evidence>
<name>E1IBR5_9CHLR</name>
<feature type="domain" description="Carboxyltransferase" evidence="4">
    <location>
        <begin position="3"/>
        <end position="203"/>
    </location>
</feature>
<evidence type="ECO:0000256" key="1">
    <source>
        <dbReference type="ARBA" id="ARBA00022741"/>
    </source>
</evidence>
<keyword evidence="3" id="KW-0067">ATP-binding</keyword>
<dbReference type="SUPFAM" id="SSF50891">
    <property type="entry name" value="Cyclophilin-like"/>
    <property type="match status" value="1"/>
</dbReference>
<dbReference type="InterPro" id="IPR029000">
    <property type="entry name" value="Cyclophilin-like_dom_sf"/>
</dbReference>
<sequence>MHWSFSSLGDSALLMEAQGELDVTNQAVLALTMALEANPPAWLRAVVPAIASLLTCFDPLSMSHNGVMEYLRKLQQVTALQPTYHERVVRIPVHYGGTDGPDLDAVSRLTDMTPTDLIALHCAEPYRVMMIGFAPGFPYIGPLPSDLNIPRRATPRSAVPPGSVALAAGMTGIYPSRLPGGWHVIGRTDLPLFNPETNPPATLRPGDRVQFVAVLPDLRRRHP</sequence>
<dbReference type="GO" id="GO:0005524">
    <property type="term" value="F:ATP binding"/>
    <property type="evidence" value="ECO:0007669"/>
    <property type="project" value="UniProtKB-KW"/>
</dbReference>
<dbReference type="EMBL" id="ADVR01000014">
    <property type="protein sequence ID" value="EFO81367.1"/>
    <property type="molecule type" value="Genomic_DNA"/>
</dbReference>
<dbReference type="InterPro" id="IPR010016">
    <property type="entry name" value="PxpB"/>
</dbReference>
<dbReference type="NCBIfam" id="TIGR00370">
    <property type="entry name" value="5-oxoprolinase subunit PxpB"/>
    <property type="match status" value="1"/>
</dbReference>
<dbReference type="InterPro" id="IPR003833">
    <property type="entry name" value="CT_C_D"/>
</dbReference>
<keyword evidence="2 5" id="KW-0378">Hydrolase</keyword>
<dbReference type="Pfam" id="PF02682">
    <property type="entry name" value="CT_C_D"/>
    <property type="match status" value="1"/>
</dbReference>
<dbReference type="OrthoDB" id="9778567at2"/>
<dbReference type="PANTHER" id="PTHR34698">
    <property type="entry name" value="5-OXOPROLINASE SUBUNIT B"/>
    <property type="match status" value="1"/>
</dbReference>
<reference evidence="5 6" key="1">
    <citation type="journal article" date="2011" name="J. Bacteriol.">
        <title>Draft genome sequence of the anoxygenic filamentous phototrophic bacterium Oscillochloris trichoides subsp. DG-6.</title>
        <authorList>
            <person name="Kuznetsov B.B."/>
            <person name="Ivanovsky R.N."/>
            <person name="Keppen O.I."/>
            <person name="Sukhacheva M.V."/>
            <person name="Bumazhkin B.K."/>
            <person name="Patutina E.O."/>
            <person name="Beletsky A.V."/>
            <person name="Mardanov A.V."/>
            <person name="Baslerov R.V."/>
            <person name="Panteleeva A.N."/>
            <person name="Kolganova T.V."/>
            <person name="Ravin N.V."/>
            <person name="Skryabin K.G."/>
        </authorList>
    </citation>
    <scope>NUCLEOTIDE SEQUENCE [LARGE SCALE GENOMIC DNA]</scope>
    <source>
        <strain evidence="5 6">DG-6</strain>
    </source>
</reference>
<evidence type="ECO:0000256" key="2">
    <source>
        <dbReference type="ARBA" id="ARBA00022801"/>
    </source>
</evidence>
<comment type="caution">
    <text evidence="5">The sequence shown here is derived from an EMBL/GenBank/DDBJ whole genome shotgun (WGS) entry which is preliminary data.</text>
</comment>
<dbReference type="SUPFAM" id="SSF160467">
    <property type="entry name" value="PH0987 N-terminal domain-like"/>
    <property type="match status" value="1"/>
</dbReference>
<dbReference type="SMART" id="SM00796">
    <property type="entry name" value="AHS1"/>
    <property type="match status" value="1"/>
</dbReference>
<dbReference type="STRING" id="765420.OSCT_0766"/>
<gene>
    <name evidence="5" type="ORF">OSCT_0766</name>
</gene>
<proteinExistence type="predicted"/>
<dbReference type="Proteomes" id="UP000054010">
    <property type="component" value="Unassembled WGS sequence"/>
</dbReference>
<keyword evidence="6" id="KW-1185">Reference proteome</keyword>
<evidence type="ECO:0000313" key="6">
    <source>
        <dbReference type="Proteomes" id="UP000054010"/>
    </source>
</evidence>
<dbReference type="eggNOG" id="COG2049">
    <property type="taxonomic scope" value="Bacteria"/>
</dbReference>
<accession>E1IBR5</accession>
<protein>
    <submittedName>
        <fullName evidence="5">Allophanate hydrolase subunit 1</fullName>
    </submittedName>
</protein>
<organism evidence="5 6">
    <name type="scientific">Oscillochloris trichoides DG-6</name>
    <dbReference type="NCBI Taxonomy" id="765420"/>
    <lineage>
        <taxon>Bacteria</taxon>
        <taxon>Bacillati</taxon>
        <taxon>Chloroflexota</taxon>
        <taxon>Chloroflexia</taxon>
        <taxon>Chloroflexales</taxon>
        <taxon>Chloroflexineae</taxon>
        <taxon>Oscillochloridaceae</taxon>
        <taxon>Oscillochloris</taxon>
    </lineage>
</organism>
<evidence type="ECO:0000313" key="5">
    <source>
        <dbReference type="EMBL" id="EFO81367.1"/>
    </source>
</evidence>
<keyword evidence="1" id="KW-0547">Nucleotide-binding</keyword>